<dbReference type="SUPFAM" id="SSF55909">
    <property type="entry name" value="Pentein"/>
    <property type="match status" value="1"/>
</dbReference>
<dbReference type="Gene3D" id="3.75.10.10">
    <property type="entry name" value="L-arginine/glycine Amidinotransferase, Chain A"/>
    <property type="match status" value="1"/>
</dbReference>
<comment type="caution">
    <text evidence="1">The sequence shown here is derived from an EMBL/GenBank/DDBJ whole genome shotgun (WGS) entry which is preliminary data.</text>
</comment>
<reference evidence="1 2" key="1">
    <citation type="submission" date="2019-03" db="EMBL/GenBank/DDBJ databases">
        <title>Genomic Encyclopedia of Type Strains, Phase IV (KMG-IV): sequencing the most valuable type-strain genomes for metagenomic binning, comparative biology and taxonomic classification.</title>
        <authorList>
            <person name="Goeker M."/>
        </authorList>
    </citation>
    <scope>NUCLEOTIDE SEQUENCE [LARGE SCALE GENOMIC DNA]</scope>
    <source>
        <strain evidence="1 2">DSM 16998</strain>
    </source>
</reference>
<keyword evidence="2" id="KW-1185">Reference proteome</keyword>
<dbReference type="InParanoid" id="A0A4R6QCB1"/>
<accession>A0A4R6QCB1</accession>
<dbReference type="PANTHER" id="PTHR43224">
    <property type="entry name" value="AMIDINOTRANSFERASE"/>
    <property type="match status" value="1"/>
</dbReference>
<dbReference type="Pfam" id="PF19420">
    <property type="entry name" value="DDAH_eukar"/>
    <property type="match status" value="1"/>
</dbReference>
<evidence type="ECO:0000313" key="2">
    <source>
        <dbReference type="Proteomes" id="UP000295361"/>
    </source>
</evidence>
<sequence length="141" mass="15764">MTITSKTSAGVWKRPRCVQAPDAVVMIRPHHFCPNPQTAADNSFQRSGSEEPTGLLAKRAYDEVSVAAAALEDAGVIVHLFEDMQANETPDSVFPNNWFSTHAGGHVAIYPMYTPNRRRERRSDVIEMLKAQYKAQDVIDY</sequence>
<dbReference type="PANTHER" id="PTHR43224:SF1">
    <property type="entry name" value="AMIDINOTRANSFERASE"/>
    <property type="match status" value="1"/>
</dbReference>
<dbReference type="EMBL" id="SNXS01000016">
    <property type="protein sequence ID" value="TDP60404.1"/>
    <property type="molecule type" value="Genomic_DNA"/>
</dbReference>
<organism evidence="1 2">
    <name type="scientific">Roseateles toxinivorans</name>
    <dbReference type="NCBI Taxonomy" id="270368"/>
    <lineage>
        <taxon>Bacteria</taxon>
        <taxon>Pseudomonadati</taxon>
        <taxon>Pseudomonadota</taxon>
        <taxon>Betaproteobacteria</taxon>
        <taxon>Burkholderiales</taxon>
        <taxon>Sphaerotilaceae</taxon>
        <taxon>Roseateles</taxon>
    </lineage>
</organism>
<evidence type="ECO:0000313" key="1">
    <source>
        <dbReference type="EMBL" id="TDP60404.1"/>
    </source>
</evidence>
<gene>
    <name evidence="1" type="ORF">DES47_1163</name>
</gene>
<proteinExistence type="predicted"/>
<name>A0A4R6QCB1_9BURK</name>
<keyword evidence="1" id="KW-0808">Transferase</keyword>
<dbReference type="Proteomes" id="UP000295361">
    <property type="component" value="Unassembled WGS sequence"/>
</dbReference>
<dbReference type="InterPro" id="IPR014541">
    <property type="entry name" value="Amdntrnsf_FN0238"/>
</dbReference>
<dbReference type="AlphaFoldDB" id="A0A4R6QCB1"/>
<protein>
    <submittedName>
        <fullName evidence="1">Amidinotransferase</fullName>
    </submittedName>
</protein>
<dbReference type="GO" id="GO:0016740">
    <property type="term" value="F:transferase activity"/>
    <property type="evidence" value="ECO:0007669"/>
    <property type="project" value="UniProtKB-KW"/>
</dbReference>